<evidence type="ECO:0000256" key="1">
    <source>
        <dbReference type="ARBA" id="ARBA00023015"/>
    </source>
</evidence>
<dbReference type="PROSITE" id="PS50932">
    <property type="entry name" value="HTH_LACI_2"/>
    <property type="match status" value="1"/>
</dbReference>
<dbReference type="GO" id="GO:0003700">
    <property type="term" value="F:DNA-binding transcription factor activity"/>
    <property type="evidence" value="ECO:0007669"/>
    <property type="project" value="TreeGrafter"/>
</dbReference>
<dbReference type="InterPro" id="IPR010982">
    <property type="entry name" value="Lambda_DNA-bd_dom_sf"/>
</dbReference>
<dbReference type="AlphaFoldDB" id="A0A3B0TW08"/>
<evidence type="ECO:0000313" key="5">
    <source>
        <dbReference type="EMBL" id="VAW16339.1"/>
    </source>
</evidence>
<dbReference type="SUPFAM" id="SSF53822">
    <property type="entry name" value="Periplasmic binding protein-like I"/>
    <property type="match status" value="1"/>
</dbReference>
<gene>
    <name evidence="5" type="ORF">MNBD_ALPHA11-1294</name>
</gene>
<keyword evidence="1" id="KW-0805">Transcription regulation</keyword>
<evidence type="ECO:0000256" key="2">
    <source>
        <dbReference type="ARBA" id="ARBA00023125"/>
    </source>
</evidence>
<sequence>MPSTLADIAAATGFSTATISRSLRGDSAVTPKTRAAVLRVCAELGYKPSVGGRILAQGASAFVGLSLGATDRSTARYVSLLHQAVSEQMTETGWALRLVNSNDFVPTLSAVGAMIIIGTIANDPRIKLCREKGIAHVAIGYDQSNPGFSVVPDDDGGARLVANHFAATGRKKMAVMASRRSGDIADILVRAAACMDEGKKLGLQPIMLPAVKSITSTLDGYRSMIAASKAKISFDCLFCETDEQALGAQAALLDLNKKVPKDIAIAGFDDLPVLSANLTTVRQDFSLLAVTVLELLEKARRGEEPLQVTLPVELIVRQSG</sequence>
<dbReference type="InterPro" id="IPR046335">
    <property type="entry name" value="LacI/GalR-like_sensor"/>
</dbReference>
<dbReference type="InterPro" id="IPR028082">
    <property type="entry name" value="Peripla_BP_I"/>
</dbReference>
<dbReference type="Pfam" id="PF00356">
    <property type="entry name" value="LacI"/>
    <property type="match status" value="1"/>
</dbReference>
<name>A0A3B0TW08_9ZZZZ</name>
<feature type="domain" description="HTH lacI-type" evidence="4">
    <location>
        <begin position="3"/>
        <end position="57"/>
    </location>
</feature>
<dbReference type="SUPFAM" id="SSF47413">
    <property type="entry name" value="lambda repressor-like DNA-binding domains"/>
    <property type="match status" value="1"/>
</dbReference>
<organism evidence="5">
    <name type="scientific">hydrothermal vent metagenome</name>
    <dbReference type="NCBI Taxonomy" id="652676"/>
    <lineage>
        <taxon>unclassified sequences</taxon>
        <taxon>metagenomes</taxon>
        <taxon>ecological metagenomes</taxon>
    </lineage>
</organism>
<dbReference type="PANTHER" id="PTHR30146">
    <property type="entry name" value="LACI-RELATED TRANSCRIPTIONAL REPRESSOR"/>
    <property type="match status" value="1"/>
</dbReference>
<dbReference type="SMART" id="SM00354">
    <property type="entry name" value="HTH_LACI"/>
    <property type="match status" value="1"/>
</dbReference>
<dbReference type="PANTHER" id="PTHR30146:SF109">
    <property type="entry name" value="HTH-TYPE TRANSCRIPTIONAL REGULATOR GALS"/>
    <property type="match status" value="1"/>
</dbReference>
<keyword evidence="2" id="KW-0238">DNA-binding</keyword>
<keyword evidence="3" id="KW-0804">Transcription</keyword>
<dbReference type="GO" id="GO:0000976">
    <property type="term" value="F:transcription cis-regulatory region binding"/>
    <property type="evidence" value="ECO:0007669"/>
    <property type="project" value="TreeGrafter"/>
</dbReference>
<dbReference type="EMBL" id="UOEQ01000097">
    <property type="protein sequence ID" value="VAW16339.1"/>
    <property type="molecule type" value="Genomic_DNA"/>
</dbReference>
<accession>A0A3B0TW08</accession>
<dbReference type="Pfam" id="PF13377">
    <property type="entry name" value="Peripla_BP_3"/>
    <property type="match status" value="1"/>
</dbReference>
<proteinExistence type="predicted"/>
<evidence type="ECO:0000256" key="3">
    <source>
        <dbReference type="ARBA" id="ARBA00023163"/>
    </source>
</evidence>
<reference evidence="5" key="1">
    <citation type="submission" date="2018-06" db="EMBL/GenBank/DDBJ databases">
        <authorList>
            <person name="Zhirakovskaya E."/>
        </authorList>
    </citation>
    <scope>NUCLEOTIDE SEQUENCE</scope>
</reference>
<dbReference type="InterPro" id="IPR000843">
    <property type="entry name" value="HTH_LacI"/>
</dbReference>
<dbReference type="Gene3D" id="1.10.260.40">
    <property type="entry name" value="lambda repressor-like DNA-binding domains"/>
    <property type="match status" value="1"/>
</dbReference>
<protein>
    <recommendedName>
        <fullName evidence="4">HTH lacI-type domain-containing protein</fullName>
    </recommendedName>
</protein>
<evidence type="ECO:0000259" key="4">
    <source>
        <dbReference type="PROSITE" id="PS50932"/>
    </source>
</evidence>
<dbReference type="CDD" id="cd06267">
    <property type="entry name" value="PBP1_LacI_sugar_binding-like"/>
    <property type="match status" value="1"/>
</dbReference>
<dbReference type="Gene3D" id="3.40.50.2300">
    <property type="match status" value="2"/>
</dbReference>
<dbReference type="CDD" id="cd01392">
    <property type="entry name" value="HTH_LacI"/>
    <property type="match status" value="1"/>
</dbReference>